<dbReference type="InterPro" id="IPR022104">
    <property type="entry name" value="DUF3644"/>
</dbReference>
<evidence type="ECO:0000259" key="1">
    <source>
        <dbReference type="Pfam" id="PF12358"/>
    </source>
</evidence>
<accession>A0ABY8GID6</accession>
<protein>
    <submittedName>
        <fullName evidence="2">DUF3644 domain-containing protein</fullName>
    </submittedName>
</protein>
<sequence length="434" mass="50194">MRLTKAVKAFYYFLQDKERSNSSFSESEILEVTKWKKTTFKTYYGKGQLADFVSESDDGKFEASNTLKISDTEFAKQLSQSKNVIALGHNCKSKLAKALLKKSRDNMMLALELYNRPSLENKMDAFVMCFCTSWEQFLKAKIIEVYGEKTIFRRTRSKGLKETISLRECLDKIYPPDSNIRRNIEEIAYYRDCAVHLLMPEIQCIVSRIFQSGVLNFTSQFEEFTKVSFLKNSHVGMISLVGEFKSPPVAIMKSTYGEIADDILALTNSLYSAMEDNDNIEFAIPLNVRLVYVKDDREGSSVILTKADEGIEGLKKVLFIEKPIERSKTHPLTQTDAIRRINEKLHEKYDEAKLAKCLVCKSSNGRYIINRNCFLSVLKKTGWANANNEYHYKNEKPEYHYYSLKLVDAFINKILEHDRYLKNAKDLYNRCRGK</sequence>
<dbReference type="GeneID" id="69540012"/>
<dbReference type="Proteomes" id="UP001222680">
    <property type="component" value="Chromosome"/>
</dbReference>
<gene>
    <name evidence="2" type="ORF">MAY91_03110</name>
</gene>
<evidence type="ECO:0000313" key="3">
    <source>
        <dbReference type="Proteomes" id="UP001222680"/>
    </source>
</evidence>
<dbReference type="Pfam" id="PF12358">
    <property type="entry name" value="DUF3644"/>
    <property type="match status" value="1"/>
</dbReference>
<feature type="domain" description="DUF3644" evidence="1">
    <location>
        <begin position="99"/>
        <end position="270"/>
    </location>
</feature>
<reference evidence="2 3" key="1">
    <citation type="submission" date="2022-02" db="EMBL/GenBank/DDBJ databases">
        <title>Phenotypic, genotypic and serological characterization of Edwardsiella ictaluri from catfish and ornamental fish species.</title>
        <authorList>
            <person name="Rose D."/>
            <person name="Tekedar H.C."/>
            <person name="Waldbieser G.C."/>
            <person name="Aarattuthodi S."/>
            <person name="Griffin M.J."/>
        </authorList>
    </citation>
    <scope>NUCLEOTIDE SEQUENCE [LARGE SCALE GENOMIC DNA]</scope>
    <source>
        <strain evidence="2 3">13 TAL-140 K3</strain>
    </source>
</reference>
<organism evidence="2 3">
    <name type="scientific">Edwardsiella ictaluri</name>
    <dbReference type="NCBI Taxonomy" id="67780"/>
    <lineage>
        <taxon>Bacteria</taxon>
        <taxon>Pseudomonadati</taxon>
        <taxon>Pseudomonadota</taxon>
        <taxon>Gammaproteobacteria</taxon>
        <taxon>Enterobacterales</taxon>
        <taxon>Hafniaceae</taxon>
        <taxon>Edwardsiella</taxon>
    </lineage>
</organism>
<proteinExistence type="predicted"/>
<evidence type="ECO:0000313" key="2">
    <source>
        <dbReference type="EMBL" id="WFN97116.1"/>
    </source>
</evidence>
<name>A0ABY8GID6_EDWIC</name>
<dbReference type="RefSeq" id="WP_015872381.1">
    <property type="nucleotide sequence ID" value="NZ_CM125427.1"/>
</dbReference>
<keyword evidence="3" id="KW-1185">Reference proteome</keyword>
<dbReference type="EMBL" id="CP092014">
    <property type="protein sequence ID" value="WFN97116.1"/>
    <property type="molecule type" value="Genomic_DNA"/>
</dbReference>